<sequence>MKLDQDEIVKLLKNKKIKLTPNRIKIACELFNSDDHPSIEEIHQRLLKNGERISFTSIYNIVKLFESTGLVKEIKVGNKSHYDPNVIPHIHFICNECGNVTDLNIFETDHENLQLLINNLISHYTKYDVDNFELNLYGICENCKNEEQGSD</sequence>
<evidence type="ECO:0000256" key="5">
    <source>
        <dbReference type="ARBA" id="ARBA00023125"/>
    </source>
</evidence>
<dbReference type="Gene3D" id="3.30.1490.190">
    <property type="match status" value="1"/>
</dbReference>
<evidence type="ECO:0000256" key="6">
    <source>
        <dbReference type="ARBA" id="ARBA00023163"/>
    </source>
</evidence>
<dbReference type="Pfam" id="PF01475">
    <property type="entry name" value="FUR"/>
    <property type="match status" value="1"/>
</dbReference>
<gene>
    <name evidence="8" type="primary">fur1</name>
    <name evidence="8" type="ORF">DTL3_1374</name>
</gene>
<dbReference type="EMBL" id="LN824141">
    <property type="protein sequence ID" value="CEP78668.1"/>
    <property type="molecule type" value="Genomic_DNA"/>
</dbReference>
<dbReference type="GO" id="GO:0008270">
    <property type="term" value="F:zinc ion binding"/>
    <property type="evidence" value="ECO:0007669"/>
    <property type="project" value="TreeGrafter"/>
</dbReference>
<feature type="binding site" evidence="7">
    <location>
        <position position="97"/>
    </location>
    <ligand>
        <name>Zn(2+)</name>
        <dbReference type="ChEBI" id="CHEBI:29105"/>
    </ligand>
</feature>
<dbReference type="Gene3D" id="1.10.10.10">
    <property type="entry name" value="Winged helix-like DNA-binding domain superfamily/Winged helix DNA-binding domain"/>
    <property type="match status" value="1"/>
</dbReference>
<reference evidence="9" key="1">
    <citation type="submission" date="2014-11" db="EMBL/GenBank/DDBJ databases">
        <authorList>
            <person name="Wibberg D."/>
        </authorList>
    </citation>
    <scope>NUCLEOTIDE SEQUENCE [LARGE SCALE GENOMIC DNA]</scope>
    <source>
        <strain evidence="9">L3</strain>
    </source>
</reference>
<dbReference type="Proteomes" id="UP000032809">
    <property type="component" value="Chromosome I"/>
</dbReference>
<organism evidence="8 9">
    <name type="scientific">Defluviitoga tunisiensis</name>
    <dbReference type="NCBI Taxonomy" id="1006576"/>
    <lineage>
        <taxon>Bacteria</taxon>
        <taxon>Thermotogati</taxon>
        <taxon>Thermotogota</taxon>
        <taxon>Thermotogae</taxon>
        <taxon>Petrotogales</taxon>
        <taxon>Petrotogaceae</taxon>
        <taxon>Defluviitoga</taxon>
    </lineage>
</organism>
<keyword evidence="4" id="KW-0805">Transcription regulation</keyword>
<comment type="cofactor">
    <cofactor evidence="7">
        <name>Zn(2+)</name>
        <dbReference type="ChEBI" id="CHEBI:29105"/>
    </cofactor>
    <text evidence="7">Binds 1 zinc ion per subunit.</text>
</comment>
<feature type="binding site" evidence="7">
    <location>
        <position position="94"/>
    </location>
    <ligand>
        <name>Zn(2+)</name>
        <dbReference type="ChEBI" id="CHEBI:29105"/>
    </ligand>
</feature>
<evidence type="ECO:0000256" key="1">
    <source>
        <dbReference type="ARBA" id="ARBA00007957"/>
    </source>
</evidence>
<dbReference type="PANTHER" id="PTHR33202">
    <property type="entry name" value="ZINC UPTAKE REGULATION PROTEIN"/>
    <property type="match status" value="1"/>
</dbReference>
<dbReference type="RefSeq" id="WP_045088069.1">
    <property type="nucleotide sequence ID" value="NZ_LN824141.1"/>
</dbReference>
<keyword evidence="9" id="KW-1185">Reference proteome</keyword>
<dbReference type="GO" id="GO:0000976">
    <property type="term" value="F:transcription cis-regulatory region binding"/>
    <property type="evidence" value="ECO:0007669"/>
    <property type="project" value="TreeGrafter"/>
</dbReference>
<dbReference type="HOGENOM" id="CLU_096072_4_2_0"/>
<dbReference type="SUPFAM" id="SSF46785">
    <property type="entry name" value="Winged helix' DNA-binding domain"/>
    <property type="match status" value="1"/>
</dbReference>
<dbReference type="STRING" id="1006576.DTL3_1374"/>
<protein>
    <submittedName>
        <fullName evidence="8">Fe2+/Zn2+ uptake regulation protein</fullName>
    </submittedName>
</protein>
<name>A0A0C7NZF9_DEFTU</name>
<feature type="binding site" evidence="7">
    <location>
        <position position="143"/>
    </location>
    <ligand>
        <name>Zn(2+)</name>
        <dbReference type="ChEBI" id="CHEBI:29105"/>
    </ligand>
</feature>
<evidence type="ECO:0000313" key="8">
    <source>
        <dbReference type="EMBL" id="CEP78668.1"/>
    </source>
</evidence>
<dbReference type="KEGG" id="dtn:DTL3_1374"/>
<dbReference type="InterPro" id="IPR043135">
    <property type="entry name" value="Fur_C"/>
</dbReference>
<keyword evidence="7" id="KW-0479">Metal-binding</keyword>
<dbReference type="PANTHER" id="PTHR33202:SF8">
    <property type="entry name" value="PEROXIDE-RESPONSIVE REPRESSOR PERR"/>
    <property type="match status" value="1"/>
</dbReference>
<evidence type="ECO:0000256" key="3">
    <source>
        <dbReference type="ARBA" id="ARBA00022833"/>
    </source>
</evidence>
<evidence type="ECO:0000313" key="9">
    <source>
        <dbReference type="Proteomes" id="UP000032809"/>
    </source>
</evidence>
<dbReference type="InterPro" id="IPR036388">
    <property type="entry name" value="WH-like_DNA-bd_sf"/>
</dbReference>
<evidence type="ECO:0000256" key="4">
    <source>
        <dbReference type="ARBA" id="ARBA00023015"/>
    </source>
</evidence>
<dbReference type="InterPro" id="IPR036390">
    <property type="entry name" value="WH_DNA-bd_sf"/>
</dbReference>
<accession>A0A0C7NZF9</accession>
<keyword evidence="5" id="KW-0238">DNA-binding</keyword>
<keyword evidence="2" id="KW-0678">Repressor</keyword>
<comment type="similarity">
    <text evidence="1">Belongs to the Fur family.</text>
</comment>
<evidence type="ECO:0000256" key="7">
    <source>
        <dbReference type="PIRSR" id="PIRSR602481-1"/>
    </source>
</evidence>
<dbReference type="CDD" id="cd07153">
    <property type="entry name" value="Fur_like"/>
    <property type="match status" value="1"/>
</dbReference>
<keyword evidence="3 7" id="KW-0862">Zinc</keyword>
<proteinExistence type="inferred from homology"/>
<evidence type="ECO:0000256" key="2">
    <source>
        <dbReference type="ARBA" id="ARBA00022491"/>
    </source>
</evidence>
<keyword evidence="6" id="KW-0804">Transcription</keyword>
<dbReference type="InterPro" id="IPR002481">
    <property type="entry name" value="FUR"/>
</dbReference>
<dbReference type="AlphaFoldDB" id="A0A0C7NZF9"/>
<dbReference type="GO" id="GO:1900376">
    <property type="term" value="P:regulation of secondary metabolite biosynthetic process"/>
    <property type="evidence" value="ECO:0007669"/>
    <property type="project" value="TreeGrafter"/>
</dbReference>
<dbReference type="OrthoDB" id="8659436at2"/>
<dbReference type="GO" id="GO:0003700">
    <property type="term" value="F:DNA-binding transcription factor activity"/>
    <property type="evidence" value="ECO:0007669"/>
    <property type="project" value="InterPro"/>
</dbReference>
<dbReference type="GO" id="GO:0045892">
    <property type="term" value="P:negative regulation of DNA-templated transcription"/>
    <property type="evidence" value="ECO:0007669"/>
    <property type="project" value="TreeGrafter"/>
</dbReference>
<feature type="binding site" evidence="7">
    <location>
        <position position="140"/>
    </location>
    <ligand>
        <name>Zn(2+)</name>
        <dbReference type="ChEBI" id="CHEBI:29105"/>
    </ligand>
</feature>